<dbReference type="Proteomes" id="UP000003112">
    <property type="component" value="Unassembled WGS sequence"/>
</dbReference>
<dbReference type="PANTHER" id="PTHR22901:SF0">
    <property type="entry name" value="SIALATE O-ACETYLESTERASE"/>
    <property type="match status" value="1"/>
</dbReference>
<evidence type="ECO:0000256" key="1">
    <source>
        <dbReference type="ARBA" id="ARBA00022801"/>
    </source>
</evidence>
<proteinExistence type="predicted"/>
<feature type="domain" description="Sialate O-acetylesterase" evidence="3">
    <location>
        <begin position="105"/>
        <end position="365"/>
    </location>
</feature>
<dbReference type="EMBL" id="AEPD01000011">
    <property type="protein sequence ID" value="EFU31587.1"/>
    <property type="molecule type" value="Genomic_DNA"/>
</dbReference>
<dbReference type="InterPro" id="IPR039329">
    <property type="entry name" value="SIAE"/>
</dbReference>
<feature type="chain" id="PRO_5003207247" description="Sialate O-acetylesterase domain-containing protein" evidence="2">
    <location>
        <begin position="20"/>
        <end position="474"/>
    </location>
</feature>
<comment type="caution">
    <text evidence="4">The sequence shown here is derived from an EMBL/GenBank/DDBJ whole genome shotgun (WGS) entry which is preliminary data.</text>
</comment>
<evidence type="ECO:0000313" key="4">
    <source>
        <dbReference type="EMBL" id="EFU31587.1"/>
    </source>
</evidence>
<organism evidence="4 5">
    <name type="scientific">Segatella buccae ATCC 33574</name>
    <dbReference type="NCBI Taxonomy" id="873513"/>
    <lineage>
        <taxon>Bacteria</taxon>
        <taxon>Pseudomonadati</taxon>
        <taxon>Bacteroidota</taxon>
        <taxon>Bacteroidia</taxon>
        <taxon>Bacteroidales</taxon>
        <taxon>Prevotellaceae</taxon>
        <taxon>Segatella</taxon>
    </lineage>
</organism>
<evidence type="ECO:0000256" key="2">
    <source>
        <dbReference type="SAM" id="SignalP"/>
    </source>
</evidence>
<dbReference type="InterPro" id="IPR005181">
    <property type="entry name" value="SASA"/>
</dbReference>
<protein>
    <recommendedName>
        <fullName evidence="3">Sialate O-acetylesterase domain-containing protein</fullName>
    </recommendedName>
</protein>
<keyword evidence="1" id="KW-0378">Hydrolase</keyword>
<dbReference type="GO" id="GO:0001681">
    <property type="term" value="F:sialate O-acetylesterase activity"/>
    <property type="evidence" value="ECO:0007669"/>
    <property type="project" value="InterPro"/>
</dbReference>
<name>E6K4E1_9BACT</name>
<gene>
    <name evidence="4" type="ORF">HMPREF6485_0514</name>
</gene>
<dbReference type="STRING" id="873513.HMPREF6485_0514"/>
<sequence length="474" mass="53413">MRKQIIIAALLATSLSAQAKVKLPHILGDGMILQQNAEARLWGWDRPGQKVDVTVSWSEEKYSAKTDKDGQWIVKVKTPAAGYTPQSITFNDGEQTTLRNVLVGEVWVCAGQSNMEMPMKGFDNCPVEGYNRAVIEAPQYKGIHFVKIPSVMSERPLEDANCEWQTISPQTVGDASATGYAFAQVVNKALDIPVGLIMANKGGTRVESWLDEAYLKTHTAESLDPAVYKKKYQWDFHYPLVWGNGTFSPILNYTVKGILFYQGCSNVGDPAGQYTRRLADLVSQWRRDFKLGNIPFYFVQIAPYYNGDANGDWGARLREQQFKASKVIPNSGIVCTDDLVYPYQSQQIHPAQKQQVGERLAYQALNKTYGMKSIWCDSPEFKDMTVSNDTCYVHLKNDYGAISRYEDLQGFEVAGEDRVFHKASASYYWTKGIIITSPEVKKPVAVRYAFRNWGYGNVKNGALLPLFPFRTDDW</sequence>
<keyword evidence="2" id="KW-0732">Signal</keyword>
<dbReference type="GO" id="GO:0005975">
    <property type="term" value="P:carbohydrate metabolic process"/>
    <property type="evidence" value="ECO:0007669"/>
    <property type="project" value="TreeGrafter"/>
</dbReference>
<evidence type="ECO:0000313" key="5">
    <source>
        <dbReference type="Proteomes" id="UP000003112"/>
    </source>
</evidence>
<evidence type="ECO:0000259" key="3">
    <source>
        <dbReference type="Pfam" id="PF03629"/>
    </source>
</evidence>
<dbReference type="eggNOG" id="COG1649">
    <property type="taxonomic scope" value="Bacteria"/>
</dbReference>
<keyword evidence="5" id="KW-1185">Reference proteome</keyword>
<dbReference type="SUPFAM" id="SSF52266">
    <property type="entry name" value="SGNH hydrolase"/>
    <property type="match status" value="1"/>
</dbReference>
<dbReference type="Gene3D" id="3.40.50.1110">
    <property type="entry name" value="SGNH hydrolase"/>
    <property type="match status" value="1"/>
</dbReference>
<dbReference type="AlphaFoldDB" id="E6K4E1"/>
<reference evidence="4 5" key="1">
    <citation type="submission" date="2010-10" db="EMBL/GenBank/DDBJ databases">
        <authorList>
            <person name="Muzny D."/>
            <person name="Qin X."/>
            <person name="Deng J."/>
            <person name="Jiang H."/>
            <person name="Liu Y."/>
            <person name="Qu J."/>
            <person name="Song X.-Z."/>
            <person name="Zhang L."/>
            <person name="Thornton R."/>
            <person name="Coyle M."/>
            <person name="Francisco L."/>
            <person name="Jackson L."/>
            <person name="Javaid M."/>
            <person name="Korchina V."/>
            <person name="Kovar C."/>
            <person name="Mata R."/>
            <person name="Mathew T."/>
            <person name="Ngo R."/>
            <person name="Nguyen L."/>
            <person name="Nguyen N."/>
            <person name="Okwuonu G."/>
            <person name="Ongeri F."/>
            <person name="Pham C."/>
            <person name="Simmons D."/>
            <person name="Wilczek-Boney K."/>
            <person name="Hale W."/>
            <person name="Jakkamsetti A."/>
            <person name="Pham P."/>
            <person name="Ruth R."/>
            <person name="San Lucas F."/>
            <person name="Warren J."/>
            <person name="Zhang J."/>
            <person name="Zhao Z."/>
            <person name="Zhou C."/>
            <person name="Zhu D."/>
            <person name="Lee S."/>
            <person name="Bess C."/>
            <person name="Blankenburg K."/>
            <person name="Forbes L."/>
            <person name="Fu Q."/>
            <person name="Gubbala S."/>
            <person name="Hirani K."/>
            <person name="Jayaseelan J.C."/>
            <person name="Lara F."/>
            <person name="Munidasa M."/>
            <person name="Palculict T."/>
            <person name="Patil S."/>
            <person name="Pu L.-L."/>
            <person name="Saada N."/>
            <person name="Tang L."/>
            <person name="Weissenberger G."/>
            <person name="Zhu Y."/>
            <person name="Hemphill L."/>
            <person name="Shang Y."/>
            <person name="Youmans B."/>
            <person name="Ayvaz T."/>
            <person name="Ross M."/>
            <person name="Santibanez J."/>
            <person name="Aqrawi P."/>
            <person name="Gross S."/>
            <person name="Joshi V."/>
            <person name="Fowler G."/>
            <person name="Nazareth L."/>
            <person name="Reid J."/>
            <person name="Worley K."/>
            <person name="Petrosino J."/>
            <person name="Highlander S."/>
            <person name="Gibbs R."/>
        </authorList>
    </citation>
    <scope>NUCLEOTIDE SEQUENCE [LARGE SCALE GENOMIC DNA]</scope>
    <source>
        <strain evidence="4 5">ATCC 33574</strain>
    </source>
</reference>
<dbReference type="HOGENOM" id="CLU_015150_0_0_10"/>
<dbReference type="GeneID" id="93535455"/>
<dbReference type="InterPro" id="IPR036514">
    <property type="entry name" value="SGNH_hydro_sf"/>
</dbReference>
<dbReference type="Pfam" id="PF03629">
    <property type="entry name" value="SASA"/>
    <property type="match status" value="1"/>
</dbReference>
<feature type="signal peptide" evidence="2">
    <location>
        <begin position="1"/>
        <end position="19"/>
    </location>
</feature>
<accession>E6K4E1</accession>
<dbReference type="PANTHER" id="PTHR22901">
    <property type="entry name" value="SIALATE O-ACETYLESTERASE"/>
    <property type="match status" value="1"/>
</dbReference>
<dbReference type="RefSeq" id="WP_004344379.1">
    <property type="nucleotide sequence ID" value="NZ_GL586311.1"/>
</dbReference>